<dbReference type="Gene3D" id="3.40.50.360">
    <property type="match status" value="1"/>
</dbReference>
<dbReference type="GO" id="GO:0010181">
    <property type="term" value="F:FMN binding"/>
    <property type="evidence" value="ECO:0007669"/>
    <property type="project" value="TreeGrafter"/>
</dbReference>
<dbReference type="InterPro" id="IPR003680">
    <property type="entry name" value="Flavodoxin_fold"/>
</dbReference>
<dbReference type="PANTHER" id="PTHR47307">
    <property type="entry name" value="GLUTATHIONE-REGULATED POTASSIUM-EFFLUX SYSTEM ANCILLARY PROTEIN KEFG"/>
    <property type="match status" value="1"/>
</dbReference>
<keyword evidence="1" id="KW-0560">Oxidoreductase</keyword>
<dbReference type="SUPFAM" id="SSF52218">
    <property type="entry name" value="Flavoproteins"/>
    <property type="match status" value="1"/>
</dbReference>
<evidence type="ECO:0000256" key="2">
    <source>
        <dbReference type="SAM" id="MobiDB-lite"/>
    </source>
</evidence>
<reference evidence="4" key="1">
    <citation type="submission" date="2019-02" db="EMBL/GenBank/DDBJ databases">
        <authorList>
            <person name="Gruber-Vodicka R. H."/>
            <person name="Seah K. B. B."/>
        </authorList>
    </citation>
    <scope>NUCLEOTIDE SEQUENCE</scope>
    <source>
        <strain evidence="4">BECK_BZ131</strain>
    </source>
</reference>
<dbReference type="AlphaFoldDB" id="A0A450U1M2"/>
<evidence type="ECO:0000313" key="4">
    <source>
        <dbReference type="EMBL" id="VFJ76529.1"/>
    </source>
</evidence>
<dbReference type="InterPro" id="IPR029039">
    <property type="entry name" value="Flavoprotein-like_sf"/>
</dbReference>
<feature type="region of interest" description="Disordered" evidence="2">
    <location>
        <begin position="181"/>
        <end position="201"/>
    </location>
</feature>
<evidence type="ECO:0000259" key="3">
    <source>
        <dbReference type="Pfam" id="PF02525"/>
    </source>
</evidence>
<organism evidence="4">
    <name type="scientific">Candidatus Kentrum sp. FW</name>
    <dbReference type="NCBI Taxonomy" id="2126338"/>
    <lineage>
        <taxon>Bacteria</taxon>
        <taxon>Pseudomonadati</taxon>
        <taxon>Pseudomonadota</taxon>
        <taxon>Gammaproteobacteria</taxon>
        <taxon>Candidatus Kentrum</taxon>
    </lineage>
</organism>
<dbReference type="EMBL" id="CAADFE010000105">
    <property type="protein sequence ID" value="VFJ76529.1"/>
    <property type="molecule type" value="Genomic_DNA"/>
</dbReference>
<dbReference type="PANTHER" id="PTHR47307:SF1">
    <property type="entry name" value="GLUTATHIONE-REGULATED POTASSIUM-EFFLUX SYSTEM ANCILLARY PROTEIN KEFG"/>
    <property type="match status" value="1"/>
</dbReference>
<dbReference type="InterPro" id="IPR046980">
    <property type="entry name" value="KefG/KefF"/>
</dbReference>
<sequence length="201" mass="22771">MHVAQESDILVLFVHPHPRRSRINLALRDAISDLPGLRIHDLYEEYPDFYVHVDKEQEKLQAHDLIVFQHPLYWYSAPALLKEWQDMVLEYGWAYGTEGKALQGKGWLQTISMAGSHEAYSKDGKQPFSVTEFLRPFEATAHLCGMTWLPPFLTYGTSSLDSAAISAQGIAYRDYLTTLRRGGAPDPSSKHHNPRTITSAS</sequence>
<name>A0A450U1M2_9GAMM</name>
<gene>
    <name evidence="4" type="ORF">BECKFW1821C_GA0114237_11052</name>
</gene>
<dbReference type="GO" id="GO:0009055">
    <property type="term" value="F:electron transfer activity"/>
    <property type="evidence" value="ECO:0007669"/>
    <property type="project" value="TreeGrafter"/>
</dbReference>
<protein>
    <submittedName>
        <fullName evidence="4">Kef-type potassium/proton antiporter accessory protein, CPA2 family</fullName>
    </submittedName>
</protein>
<dbReference type="Pfam" id="PF02525">
    <property type="entry name" value="Flavodoxin_2"/>
    <property type="match status" value="1"/>
</dbReference>
<accession>A0A450U1M2</accession>
<evidence type="ECO:0000256" key="1">
    <source>
        <dbReference type="ARBA" id="ARBA00023002"/>
    </source>
</evidence>
<feature type="domain" description="Flavodoxin-like fold" evidence="3">
    <location>
        <begin position="8"/>
        <end position="171"/>
    </location>
</feature>
<dbReference type="GO" id="GO:0003955">
    <property type="term" value="F:NAD(P)H dehydrogenase (quinone) activity"/>
    <property type="evidence" value="ECO:0007669"/>
    <property type="project" value="TreeGrafter"/>
</dbReference>
<proteinExistence type="predicted"/>